<name>A0ABT2ELI0_9BACT</name>
<comment type="catalytic activity">
    <reaction evidence="2 9">
        <text>glutathione + H2O = L-cysteinylglycine + L-glutamate</text>
        <dbReference type="Rhea" id="RHEA:28807"/>
        <dbReference type="ChEBI" id="CHEBI:15377"/>
        <dbReference type="ChEBI" id="CHEBI:29985"/>
        <dbReference type="ChEBI" id="CHEBI:57925"/>
        <dbReference type="ChEBI" id="CHEBI:61694"/>
        <dbReference type="EC" id="3.4.19.13"/>
    </reaction>
</comment>
<comment type="caution">
    <text evidence="10">The sequence shown here is derived from an EMBL/GenBank/DDBJ whole genome shotgun (WGS) entry which is preliminary data.</text>
</comment>
<comment type="PTM">
    <text evidence="9">Cleaved by autocatalysis into a large and a small subunit.</text>
</comment>
<evidence type="ECO:0000313" key="10">
    <source>
        <dbReference type="EMBL" id="MCS3918802.1"/>
    </source>
</evidence>
<comment type="similarity">
    <text evidence="3 9">Belongs to the gamma-glutamyltransferase family.</text>
</comment>
<keyword evidence="4 9" id="KW-0808">Transferase</keyword>
<protein>
    <recommendedName>
        <fullName evidence="9">Glutathione hydrolase proenzyme</fullName>
        <ecNumber evidence="9">2.3.2.2</ecNumber>
        <ecNumber evidence="9">3.4.19.13</ecNumber>
    </recommendedName>
    <component>
        <recommendedName>
            <fullName evidence="9">Glutathione hydrolase large chain</fullName>
        </recommendedName>
    </component>
    <component>
        <recommendedName>
            <fullName evidence="9">Glutathione hydrolase small chain</fullName>
        </recommendedName>
    </component>
</protein>
<dbReference type="PRINTS" id="PR01210">
    <property type="entry name" value="GGTRANSPTASE"/>
</dbReference>
<dbReference type="Pfam" id="PF01019">
    <property type="entry name" value="G_glu_transpept"/>
    <property type="match status" value="1"/>
</dbReference>
<keyword evidence="6 9" id="KW-0865">Zymogen</keyword>
<proteinExistence type="inferred from homology"/>
<dbReference type="GO" id="GO:0103068">
    <property type="term" value="F:leukotriene C4 gamma-glutamyl transferase activity"/>
    <property type="evidence" value="ECO:0007669"/>
    <property type="project" value="UniProtKB-EC"/>
</dbReference>
<evidence type="ECO:0000256" key="6">
    <source>
        <dbReference type="ARBA" id="ARBA00023145"/>
    </source>
</evidence>
<sequence>MAGLVVAPQVLAVEEGVKVLRQGGNAVDAAVTAALVQGVIDPQMCGIGGFGVALVCEAKTKQVKCLAFHARAGSKATPDMWADKVIKEAPDGFGFFLKGAVNDVGAQSVGVPGTVAGLCELLKRYGTWSWEQVLQPAIRIAYEGFVVTAELARSWKTRERFPERPSLLQRLQFSPEAHRLFLKPNGAPYEAGEVLRNPDLARTLERLAKHGAEDFYHGAIASVIITELETHGGHITRSDMENYQVRWHEPIRATYRNFEVVSAPLPAGGLTILQTLRILEGFDLQKMGHNSPTYIFTVAQALKAAFTCKVRYHGDPEFVDVPVDELLSEDHNQKWRERIERGEVLTVPRLGISEPHGTTHITVIDGEGNIVALTHTLGSSSGVIPRGTGFVLNNAMVGFHPLPGHPNSIAPGKARVSGMAPTIVFKDGEPFLVLGAPGGARIVSAIVQAMLNVVEFGMSPIEAVSAPRFDAQVHEVECQARIPSWVLEEVQKRGQPCVKLPQSYGGIALVQLAMKRGNEWVGASDPAGGGAAFLC</sequence>
<comment type="pathway">
    <text evidence="9">Sulfur metabolism; glutathione metabolism.</text>
</comment>
<dbReference type="RefSeq" id="WP_259094846.1">
    <property type="nucleotide sequence ID" value="NZ_CP130454.1"/>
</dbReference>
<evidence type="ECO:0000313" key="11">
    <source>
        <dbReference type="Proteomes" id="UP001204798"/>
    </source>
</evidence>
<evidence type="ECO:0000256" key="2">
    <source>
        <dbReference type="ARBA" id="ARBA00001089"/>
    </source>
</evidence>
<evidence type="ECO:0000256" key="8">
    <source>
        <dbReference type="ARBA" id="ARBA00047417"/>
    </source>
</evidence>
<dbReference type="EC" id="3.4.19.13" evidence="9"/>
<dbReference type="InterPro" id="IPR029055">
    <property type="entry name" value="Ntn_hydrolases_N"/>
</dbReference>
<accession>A0ABT2ELI0</accession>
<dbReference type="InterPro" id="IPR051792">
    <property type="entry name" value="GGT_bact"/>
</dbReference>
<evidence type="ECO:0000256" key="5">
    <source>
        <dbReference type="ARBA" id="ARBA00022801"/>
    </source>
</evidence>
<keyword evidence="5 9" id="KW-0378">Hydrolase</keyword>
<dbReference type="Gene3D" id="3.60.20.40">
    <property type="match status" value="1"/>
</dbReference>
<dbReference type="InterPro" id="IPR043138">
    <property type="entry name" value="GGT_lsub"/>
</dbReference>
<dbReference type="InterPro" id="IPR000101">
    <property type="entry name" value="GGT_peptidase"/>
</dbReference>
<comment type="catalytic activity">
    <reaction evidence="8 9">
        <text>an N-terminal (5-L-glutamyl)-[peptide] + an alpha-amino acid = 5-L-glutamyl amino acid + an N-terminal L-alpha-aminoacyl-[peptide]</text>
        <dbReference type="Rhea" id="RHEA:23904"/>
        <dbReference type="Rhea" id="RHEA-COMP:9780"/>
        <dbReference type="Rhea" id="RHEA-COMP:9795"/>
        <dbReference type="ChEBI" id="CHEBI:77644"/>
        <dbReference type="ChEBI" id="CHEBI:78597"/>
        <dbReference type="ChEBI" id="CHEBI:78599"/>
        <dbReference type="ChEBI" id="CHEBI:78608"/>
        <dbReference type="EC" id="2.3.2.2"/>
    </reaction>
</comment>
<keyword evidence="7 9" id="KW-0012">Acyltransferase</keyword>
<evidence type="ECO:0000256" key="9">
    <source>
        <dbReference type="RuleBase" id="RU368036"/>
    </source>
</evidence>
<comment type="catalytic activity">
    <reaction evidence="1 9">
        <text>an S-substituted glutathione + H2O = an S-substituted L-cysteinylglycine + L-glutamate</text>
        <dbReference type="Rhea" id="RHEA:59468"/>
        <dbReference type="ChEBI" id="CHEBI:15377"/>
        <dbReference type="ChEBI" id="CHEBI:29985"/>
        <dbReference type="ChEBI" id="CHEBI:90779"/>
        <dbReference type="ChEBI" id="CHEBI:143103"/>
        <dbReference type="EC" id="3.4.19.13"/>
    </reaction>
</comment>
<dbReference type="PANTHER" id="PTHR43199:SF1">
    <property type="entry name" value="GLUTATHIONE HYDROLASE PROENZYME"/>
    <property type="match status" value="1"/>
</dbReference>
<dbReference type="NCBIfam" id="TIGR00066">
    <property type="entry name" value="g_glut_trans"/>
    <property type="match status" value="1"/>
</dbReference>
<keyword evidence="9" id="KW-0317">Glutathione biosynthesis</keyword>
<dbReference type="EC" id="2.3.2.2" evidence="9"/>
<comment type="subunit">
    <text evidence="9">This enzyme consists of two polypeptide chains, which are synthesized in precursor form from a single polypeptide.</text>
</comment>
<evidence type="ECO:0000256" key="7">
    <source>
        <dbReference type="ARBA" id="ARBA00023315"/>
    </source>
</evidence>
<dbReference type="Gene3D" id="1.10.246.130">
    <property type="match status" value="1"/>
</dbReference>
<dbReference type="EMBL" id="JANUCP010000002">
    <property type="protein sequence ID" value="MCS3918802.1"/>
    <property type="molecule type" value="Genomic_DNA"/>
</dbReference>
<keyword evidence="11" id="KW-1185">Reference proteome</keyword>
<dbReference type="PANTHER" id="PTHR43199">
    <property type="entry name" value="GLUTATHIONE HYDROLASE"/>
    <property type="match status" value="1"/>
</dbReference>
<dbReference type="Proteomes" id="UP001204798">
    <property type="component" value="Unassembled WGS sequence"/>
</dbReference>
<evidence type="ECO:0000256" key="4">
    <source>
        <dbReference type="ARBA" id="ARBA00022679"/>
    </source>
</evidence>
<evidence type="ECO:0000256" key="3">
    <source>
        <dbReference type="ARBA" id="ARBA00009381"/>
    </source>
</evidence>
<reference evidence="10 11" key="1">
    <citation type="submission" date="2022-08" db="EMBL/GenBank/DDBJ databases">
        <title>Bacterial and archaeal communities from various locations to study Microbial Dark Matter (Phase II).</title>
        <authorList>
            <person name="Stepanauskas R."/>
        </authorList>
    </citation>
    <scope>NUCLEOTIDE SEQUENCE [LARGE SCALE GENOMIC DNA]</scope>
    <source>
        <strain evidence="10 11">PD1</strain>
    </source>
</reference>
<evidence type="ECO:0000256" key="1">
    <source>
        <dbReference type="ARBA" id="ARBA00001049"/>
    </source>
</evidence>
<dbReference type="InterPro" id="IPR043137">
    <property type="entry name" value="GGT_ssub_C"/>
</dbReference>
<dbReference type="GO" id="GO:0036374">
    <property type="term" value="F:glutathione hydrolase activity"/>
    <property type="evidence" value="ECO:0007669"/>
    <property type="project" value="UniProtKB-EC"/>
</dbReference>
<organism evidence="10 11">
    <name type="scientific">Candidatus Fervidibacter sacchari</name>
    <dbReference type="NCBI Taxonomy" id="1448929"/>
    <lineage>
        <taxon>Bacteria</taxon>
        <taxon>Candidatus Fervidibacterota</taxon>
        <taxon>Candidatus Fervidibacter</taxon>
    </lineage>
</organism>
<dbReference type="SUPFAM" id="SSF56235">
    <property type="entry name" value="N-terminal nucleophile aminohydrolases (Ntn hydrolases)"/>
    <property type="match status" value="1"/>
</dbReference>
<gene>
    <name evidence="10" type="ORF">M2350_001202</name>
</gene>